<feature type="signal peptide" evidence="2">
    <location>
        <begin position="1"/>
        <end position="22"/>
    </location>
</feature>
<keyword evidence="4" id="KW-1185">Reference proteome</keyword>
<proteinExistence type="predicted"/>
<organism evidence="3 4">
    <name type="scientific">Gelidibacter maritimus</name>
    <dbReference type="NCBI Taxonomy" id="2761487"/>
    <lineage>
        <taxon>Bacteria</taxon>
        <taxon>Pseudomonadati</taxon>
        <taxon>Bacteroidota</taxon>
        <taxon>Flavobacteriia</taxon>
        <taxon>Flavobacteriales</taxon>
        <taxon>Flavobacteriaceae</taxon>
        <taxon>Gelidibacter</taxon>
    </lineage>
</organism>
<reference evidence="3 4" key="1">
    <citation type="submission" date="2020-07" db="EMBL/GenBank/DDBJ databases">
        <title>Bacterium isolated from marine sediment.</title>
        <authorList>
            <person name="Shang D."/>
        </authorList>
    </citation>
    <scope>NUCLEOTIDE SEQUENCE [LARGE SCALE GENOMIC DNA]</scope>
    <source>
        <strain evidence="3 4">F6074</strain>
    </source>
</reference>
<feature type="region of interest" description="Disordered" evidence="1">
    <location>
        <begin position="177"/>
        <end position="202"/>
    </location>
</feature>
<dbReference type="RefSeq" id="WP_182203064.1">
    <property type="nucleotide sequence ID" value="NZ_JACGLT010000003.1"/>
</dbReference>
<dbReference type="Proteomes" id="UP000541857">
    <property type="component" value="Unassembled WGS sequence"/>
</dbReference>
<feature type="chain" id="PRO_5031311489" evidence="2">
    <location>
        <begin position="23"/>
        <end position="416"/>
    </location>
</feature>
<dbReference type="AlphaFoldDB" id="A0A7W2M3G7"/>
<evidence type="ECO:0000313" key="3">
    <source>
        <dbReference type="EMBL" id="MBA6152011.1"/>
    </source>
</evidence>
<keyword evidence="2" id="KW-0732">Signal</keyword>
<gene>
    <name evidence="3" type="ORF">H3Z82_04655</name>
</gene>
<comment type="caution">
    <text evidence="3">The sequence shown here is derived from an EMBL/GenBank/DDBJ whole genome shotgun (WGS) entry which is preliminary data.</text>
</comment>
<accession>A0A7W2M3G7</accession>
<feature type="compositionally biased region" description="Polar residues" evidence="1">
    <location>
        <begin position="188"/>
        <end position="202"/>
    </location>
</feature>
<evidence type="ECO:0000256" key="1">
    <source>
        <dbReference type="SAM" id="MobiDB-lite"/>
    </source>
</evidence>
<dbReference type="EMBL" id="JACGLT010000003">
    <property type="protein sequence ID" value="MBA6152011.1"/>
    <property type="molecule type" value="Genomic_DNA"/>
</dbReference>
<sequence>MKKPILTLASFVFLIISTQMYAQRTLGKTIKSPKNVSAELSITSPKNNAKVSSPLTIAGTASKNAKVTLNVKATFAEGDQDLGTFEITSNRNGIWQSTPINLWAPEGVNNLKFEIMASESVVEKSKMKRLRKPNSKKIIVSPTSNIQRIERVEMTAKKIKELNPQLTEMPERVTQSPIDPITGHQRPQRPSSNIPNTYITSPTSNTNVDFPLIITGTAQKNSEVKIVINRHYTQYGQDIRQSTELNASTDANGQWKSGKLYSIQADAADDNVTLEITAVRVVNNSEQGNKASVTVNSQAKEKLGLKITSPESNLYQGEKVRSPFTVKGRAMKNHTLEIRVQTGQGSAGNYQQQNNGRVIKDWTSVSVDSRGYWSTQLNTGTPKTNNGRASQKEYKLTVLVRDKRNPSEITVLHLRR</sequence>
<name>A0A7W2M3G7_9FLAO</name>
<evidence type="ECO:0000256" key="2">
    <source>
        <dbReference type="SAM" id="SignalP"/>
    </source>
</evidence>
<evidence type="ECO:0000313" key="4">
    <source>
        <dbReference type="Proteomes" id="UP000541857"/>
    </source>
</evidence>
<protein>
    <submittedName>
        <fullName evidence="3">Uncharacterized protein</fullName>
    </submittedName>
</protein>